<evidence type="ECO:0000313" key="13">
    <source>
        <dbReference type="Proteomes" id="UP000194143"/>
    </source>
</evidence>
<dbReference type="GO" id="GO:0005576">
    <property type="term" value="C:extracellular region"/>
    <property type="evidence" value="ECO:0007669"/>
    <property type="project" value="UniProtKB-SubCell"/>
</dbReference>
<dbReference type="InterPro" id="IPR027268">
    <property type="entry name" value="Peptidase_M4/M1_CTD_sf"/>
</dbReference>
<evidence type="ECO:0000256" key="6">
    <source>
        <dbReference type="ARBA" id="ARBA00022837"/>
    </source>
</evidence>
<dbReference type="Gene3D" id="1.10.390.10">
    <property type="entry name" value="Neutral Protease Domain 2"/>
    <property type="match status" value="1"/>
</dbReference>
<keyword evidence="6" id="KW-0106">Calcium</keyword>
<dbReference type="SUPFAM" id="SSF55486">
    <property type="entry name" value="Metalloproteases ('zincins'), catalytic domain"/>
    <property type="match status" value="1"/>
</dbReference>
<keyword evidence="9" id="KW-0964">Secreted</keyword>
<evidence type="ECO:0000256" key="7">
    <source>
        <dbReference type="ARBA" id="ARBA00023049"/>
    </source>
</evidence>
<dbReference type="RefSeq" id="WP_000336576.1">
    <property type="nucleotide sequence ID" value="NZ_CP021062.1"/>
</dbReference>
<comment type="cofactor">
    <cofactor evidence="9">
        <name>Zn(2+)</name>
        <dbReference type="ChEBI" id="CHEBI:29105"/>
    </cofactor>
</comment>
<feature type="active site" description="Proton donor" evidence="8">
    <location>
        <position position="276"/>
    </location>
</feature>
<keyword evidence="12" id="KW-0614">Plasmid</keyword>
<dbReference type="Gene3D" id="3.10.170.10">
    <property type="match status" value="1"/>
</dbReference>
<dbReference type="Pfam" id="PF01447">
    <property type="entry name" value="Peptidase_M4"/>
    <property type="match status" value="1"/>
</dbReference>
<keyword evidence="13" id="KW-1185">Reference proteome</keyword>
<dbReference type="InterPro" id="IPR052759">
    <property type="entry name" value="Metalloprotease_M4"/>
</dbReference>
<dbReference type="PRINTS" id="PR00730">
    <property type="entry name" value="THERMOLYSIN"/>
</dbReference>
<dbReference type="EMBL" id="CP021062">
    <property type="protein sequence ID" value="ARP61429.1"/>
    <property type="molecule type" value="Genomic_DNA"/>
</dbReference>
<dbReference type="PANTHER" id="PTHR43579:SF1">
    <property type="entry name" value="NEUTRAL METALLOPROTEINASE"/>
    <property type="match status" value="1"/>
</dbReference>
<feature type="domain" description="Peptidase M4" evidence="10">
    <location>
        <begin position="64"/>
        <end position="182"/>
    </location>
</feature>
<geneLocation type="plasmid" evidence="12 13">
    <name>poh1</name>
</geneLocation>
<evidence type="ECO:0000256" key="2">
    <source>
        <dbReference type="ARBA" id="ARBA00022670"/>
    </source>
</evidence>
<dbReference type="GeneID" id="67469918"/>
<sequence>MCQNHKGVKCSFIPPSILAHMARAGVDGSQMSIKESKDSRTKRKQKTIHVTELEAGFTDNTTVALQSTGASRREIYDCQNQWVQRIKLVRSEGESDTQDDIVNKVYEYSGIVRDYFKNVLNRDSIDNRGLDLILNVHYGTNFLNAFWDGDEMTFGDGDGNLFINFANSKDVIGHELAHGVTQYTANLEYSCQSGALNEHFSDVFGTAIKQHSNGQTAHDADWLIGNDIMGPSLFGEALRSMKAPGTAFDNPLMGTDPQPDHMKNYYDGCSDNNGVHINSGIFNRVFYLVSMEIGTDKAAKLWYQALQNLWPTANFKDAVKVLVRVAQILTKNGDVPFGTTQTVRSAFREVGL</sequence>
<dbReference type="GO" id="GO:0006508">
    <property type="term" value="P:proteolysis"/>
    <property type="evidence" value="ECO:0007669"/>
    <property type="project" value="UniProtKB-KW"/>
</dbReference>
<reference evidence="12 13" key="1">
    <citation type="submission" date="2017-04" db="EMBL/GenBank/DDBJ databases">
        <title>Complete Genome Sequence of Bacillus thuringiensis type Strain ATCC 10792.</title>
        <authorList>
            <person name="Oh D.-H."/>
            <person name="Park B.-J."/>
            <person name="Shuai W."/>
            <person name="Chelliah R."/>
        </authorList>
    </citation>
    <scope>NUCLEOTIDE SEQUENCE [LARGE SCALE GENOMIC DNA]</scope>
    <source>
        <strain evidence="12 13">ATCC 10792</strain>
        <plasmid evidence="12 13">poh1</plasmid>
    </source>
</reference>
<feature type="active site" evidence="8">
    <location>
        <position position="175"/>
    </location>
</feature>
<dbReference type="Pfam" id="PF02868">
    <property type="entry name" value="Peptidase_M4_C"/>
    <property type="match status" value="1"/>
</dbReference>
<name>A0A1W6WYQ2_BACTU</name>
<evidence type="ECO:0000256" key="9">
    <source>
        <dbReference type="RuleBase" id="RU366073"/>
    </source>
</evidence>
<dbReference type="SMR" id="A0A1W6WYQ2"/>
<organism evidence="12 13">
    <name type="scientific">Bacillus thuringiensis</name>
    <dbReference type="NCBI Taxonomy" id="1428"/>
    <lineage>
        <taxon>Bacteria</taxon>
        <taxon>Bacillati</taxon>
        <taxon>Bacillota</taxon>
        <taxon>Bacilli</taxon>
        <taxon>Bacillales</taxon>
        <taxon>Bacillaceae</taxon>
        <taxon>Bacillus</taxon>
        <taxon>Bacillus cereus group</taxon>
    </lineage>
</organism>
<evidence type="ECO:0000256" key="5">
    <source>
        <dbReference type="ARBA" id="ARBA00022833"/>
    </source>
</evidence>
<dbReference type="InterPro" id="IPR023612">
    <property type="entry name" value="Peptidase_M4"/>
</dbReference>
<dbReference type="EC" id="3.4.24.-" evidence="9"/>
<accession>A0A1W6WYQ2</accession>
<dbReference type="Proteomes" id="UP000194143">
    <property type="component" value="Plasmid poh1"/>
</dbReference>
<evidence type="ECO:0000256" key="3">
    <source>
        <dbReference type="ARBA" id="ARBA00022723"/>
    </source>
</evidence>
<keyword evidence="5 9" id="KW-0862">Zinc</keyword>
<dbReference type="CDD" id="cd09597">
    <property type="entry name" value="M4_TLP"/>
    <property type="match status" value="1"/>
</dbReference>
<dbReference type="PANTHER" id="PTHR43579">
    <property type="match status" value="1"/>
</dbReference>
<proteinExistence type="inferred from homology"/>
<comment type="function">
    <text evidence="9">Extracellular zinc metalloprotease.</text>
</comment>
<keyword evidence="7 9" id="KW-0482">Metalloprotease</keyword>
<dbReference type="GO" id="GO:0004222">
    <property type="term" value="F:metalloendopeptidase activity"/>
    <property type="evidence" value="ECO:0007669"/>
    <property type="project" value="UniProtKB-UniRule"/>
</dbReference>
<evidence type="ECO:0000256" key="8">
    <source>
        <dbReference type="PIRSR" id="PIRSR623612-1"/>
    </source>
</evidence>
<evidence type="ECO:0000313" key="12">
    <source>
        <dbReference type="EMBL" id="ARP61429.1"/>
    </source>
</evidence>
<dbReference type="InterPro" id="IPR013856">
    <property type="entry name" value="Peptidase_M4_domain"/>
</dbReference>
<keyword evidence="2 9" id="KW-0645">Protease</keyword>
<gene>
    <name evidence="12" type="ORF">CAB88_30980</name>
</gene>
<evidence type="ECO:0000256" key="1">
    <source>
        <dbReference type="ARBA" id="ARBA00009388"/>
    </source>
</evidence>
<keyword evidence="3" id="KW-0479">Metal-binding</keyword>
<protein>
    <recommendedName>
        <fullName evidence="9">Neutral metalloproteinase</fullName>
        <ecNumber evidence="9">3.4.24.-</ecNumber>
    </recommendedName>
</protein>
<dbReference type="InterPro" id="IPR001570">
    <property type="entry name" value="Peptidase_M4_C_domain"/>
</dbReference>
<comment type="similarity">
    <text evidence="1 9">Belongs to the peptidase M4 family.</text>
</comment>
<dbReference type="GO" id="GO:0046872">
    <property type="term" value="F:metal ion binding"/>
    <property type="evidence" value="ECO:0007669"/>
    <property type="project" value="UniProtKB-UniRule"/>
</dbReference>
<dbReference type="AlphaFoldDB" id="A0A1W6WYQ2"/>
<comment type="subcellular location">
    <subcellularLocation>
        <location evidence="9">Secreted</location>
    </subcellularLocation>
</comment>
<evidence type="ECO:0000256" key="4">
    <source>
        <dbReference type="ARBA" id="ARBA00022801"/>
    </source>
</evidence>
<feature type="domain" description="Peptidase M4 C-terminal" evidence="11">
    <location>
        <begin position="185"/>
        <end position="351"/>
    </location>
</feature>
<evidence type="ECO:0000259" key="11">
    <source>
        <dbReference type="Pfam" id="PF02868"/>
    </source>
</evidence>
<evidence type="ECO:0000259" key="10">
    <source>
        <dbReference type="Pfam" id="PF01447"/>
    </source>
</evidence>
<keyword evidence="4 9" id="KW-0378">Hydrolase</keyword>